<dbReference type="SUPFAM" id="SSF56219">
    <property type="entry name" value="DNase I-like"/>
    <property type="match status" value="1"/>
</dbReference>
<dbReference type="Pfam" id="PF14529">
    <property type="entry name" value="Exo_endo_phos_2"/>
    <property type="match status" value="1"/>
</dbReference>
<organism evidence="3">
    <name type="scientific">Cacopsylla melanoneura</name>
    <dbReference type="NCBI Taxonomy" id="428564"/>
    <lineage>
        <taxon>Eukaryota</taxon>
        <taxon>Metazoa</taxon>
        <taxon>Ecdysozoa</taxon>
        <taxon>Arthropoda</taxon>
        <taxon>Hexapoda</taxon>
        <taxon>Insecta</taxon>
        <taxon>Pterygota</taxon>
        <taxon>Neoptera</taxon>
        <taxon>Paraneoptera</taxon>
        <taxon>Hemiptera</taxon>
        <taxon>Sternorrhyncha</taxon>
        <taxon>Psylloidea</taxon>
        <taxon>Psyllidae</taxon>
        <taxon>Psyllinae</taxon>
        <taxon>Cacopsylla</taxon>
    </lineage>
</organism>
<dbReference type="GO" id="GO:0071897">
    <property type="term" value="P:DNA biosynthetic process"/>
    <property type="evidence" value="ECO:0007669"/>
    <property type="project" value="UniProtKB-ARBA"/>
</dbReference>
<dbReference type="InterPro" id="IPR005135">
    <property type="entry name" value="Endo/exonuclease/phosphatase"/>
</dbReference>
<dbReference type="PROSITE" id="PS50878">
    <property type="entry name" value="RT_POL"/>
    <property type="match status" value="1"/>
</dbReference>
<name>A0A8D8UV16_9HEMI</name>
<dbReference type="InterPro" id="IPR000477">
    <property type="entry name" value="RT_dom"/>
</dbReference>
<dbReference type="CDD" id="cd09076">
    <property type="entry name" value="L1-EN"/>
    <property type="match status" value="1"/>
</dbReference>
<dbReference type="GO" id="GO:0003824">
    <property type="term" value="F:catalytic activity"/>
    <property type="evidence" value="ECO:0007669"/>
    <property type="project" value="InterPro"/>
</dbReference>
<dbReference type="Gene3D" id="3.60.10.10">
    <property type="entry name" value="Endonuclease/exonuclease/phosphatase"/>
    <property type="match status" value="1"/>
</dbReference>
<reference evidence="3" key="1">
    <citation type="submission" date="2021-05" db="EMBL/GenBank/DDBJ databases">
        <authorList>
            <person name="Alioto T."/>
            <person name="Alioto T."/>
            <person name="Gomez Garrido J."/>
        </authorList>
    </citation>
    <scope>NUCLEOTIDE SEQUENCE</scope>
</reference>
<dbReference type="PANTHER" id="PTHR47027">
    <property type="entry name" value="REVERSE TRANSCRIPTASE DOMAIN-CONTAINING PROTEIN"/>
    <property type="match status" value="1"/>
</dbReference>
<evidence type="ECO:0000259" key="2">
    <source>
        <dbReference type="PROSITE" id="PS50878"/>
    </source>
</evidence>
<dbReference type="EMBL" id="HBUF01345958">
    <property type="protein sequence ID" value="CAG6709333.1"/>
    <property type="molecule type" value="Transcribed_RNA"/>
</dbReference>
<feature type="domain" description="Reverse transcriptase" evidence="2">
    <location>
        <begin position="536"/>
        <end position="807"/>
    </location>
</feature>
<dbReference type="EMBL" id="HBUF01185944">
    <property type="protein sequence ID" value="CAG6656732.1"/>
    <property type="molecule type" value="Transcribed_RNA"/>
</dbReference>
<evidence type="ECO:0000256" key="1">
    <source>
        <dbReference type="SAM" id="MobiDB-lite"/>
    </source>
</evidence>
<dbReference type="PANTHER" id="PTHR47027:SF8">
    <property type="entry name" value="RIBONUCLEASE H"/>
    <property type="match status" value="1"/>
</dbReference>
<dbReference type="SUPFAM" id="SSF56672">
    <property type="entry name" value="DNA/RNA polymerases"/>
    <property type="match status" value="1"/>
</dbReference>
<dbReference type="EMBL" id="HBUF01185943">
    <property type="protein sequence ID" value="CAG6656731.1"/>
    <property type="molecule type" value="Transcribed_RNA"/>
</dbReference>
<evidence type="ECO:0000313" key="3">
    <source>
        <dbReference type="EMBL" id="CAG6709332.1"/>
    </source>
</evidence>
<dbReference type="InterPro" id="IPR043502">
    <property type="entry name" value="DNA/RNA_pol_sf"/>
</dbReference>
<feature type="region of interest" description="Disordered" evidence="1">
    <location>
        <begin position="1"/>
        <end position="20"/>
    </location>
</feature>
<dbReference type="EMBL" id="HBUF01345957">
    <property type="protein sequence ID" value="CAG6709332.1"/>
    <property type="molecule type" value="Transcribed_RNA"/>
</dbReference>
<accession>A0A8D8UV16</accession>
<sequence>MAEIRTKYSGDISPPIGSPGRTALSDATKIDLLKRNIRIGTWNVNSMFEEGKAHNVALEMTRLKIKIMGISETRWIGSGQSTVQNKTIYFSGNVDSKHLHGVAIMIDETEKHTVKNFVPLSPRVMLLQLEAYCGTLNLIQVYAPTADKDEEEVEQFYKEIETVLKLAKNQDVTIVMGDLNAKIGQGEQDEWVGKHGLGERNERGDRLHQFCQENSMVISNTLFEHHKRHLYTWKSPQDRPDHIVRNQIDYFMIKQRYKNSVKNAKTYPGADVGSDHSLLVAEIKVRLKNIKRHARKARIDTNQLRNVNTMGDVYQEVNENLKNLKAKGDTSVEKDPEDIWMSIKSAVIEPCRKYLKPEKRQERQDWMNDEILKLMEERRTAKTKDQHMYRELKKRIRYQCRQAKEIWLKDKCREIEELQQRHDLHNLHKKIKEFTGTNRKQRSYILTDNDGNIILDIESQIRQWEGYIKTLFEDQREQIEIETVEETGPTILKEEVKRAIESTKSGKALGPDEVPVDVLKLIEAQHLDAITALFNRIYTTGNIPREWLESTFVTLPKKPNAKKCDEYRTISLMSHTLKVFLKVIHRRIFQKLEDDISDTQFGFRNGYSTRDALFAYNVLVQRCLDINQNVYACFIDYNKAFDKVKHNQLIEVLKCKNLDSRDIRIIVNLYFNQIATVRVQETITDPIEIKRGVRQGCVLSPLLFNIYSEEIFARALKHDSGGIRVNGTAVNNLRYADDTILIAENMQDLQTMLDNVVTASQHFGLTLNTKKTKYMIITKSNIPPENLYVDGEQLERVNKYTYLGTNVTCTADYCSEIKIRIEKARAAFVKIKKMLCSRDLSLDLRVRMLKCYVFSVLYYGVETWTLNKECEKRLEAFEMWTYRRMQRISWTDHITNVEVLRRMNKEKEVQKEVKRRKLVYLGHIMRGSRYEILHLIIQGKIMGTRSVGRRRISWLKNLREWFNMSSADLFKAAVSKVRIAVMIANLRDGDAT</sequence>
<dbReference type="CDD" id="cd01650">
    <property type="entry name" value="RT_nLTR_like"/>
    <property type="match status" value="1"/>
</dbReference>
<proteinExistence type="predicted"/>
<dbReference type="AlphaFoldDB" id="A0A8D8UV16"/>
<dbReference type="InterPro" id="IPR036691">
    <property type="entry name" value="Endo/exonu/phosph_ase_sf"/>
</dbReference>
<dbReference type="Pfam" id="PF00078">
    <property type="entry name" value="RVT_1"/>
    <property type="match status" value="1"/>
</dbReference>
<dbReference type="EMBL" id="HBUF01185945">
    <property type="protein sequence ID" value="CAG6656733.1"/>
    <property type="molecule type" value="Transcribed_RNA"/>
</dbReference>
<protein>
    <submittedName>
        <fullName evidence="3">Craniofacial development protein 2</fullName>
    </submittedName>
</protein>